<comment type="caution">
    <text evidence="7">The sequence shown here is derived from an EMBL/GenBank/DDBJ whole genome shotgun (WGS) entry which is preliminary data.</text>
</comment>
<evidence type="ECO:0000313" key="7">
    <source>
        <dbReference type="EMBL" id="MFC0561415.1"/>
    </source>
</evidence>
<evidence type="ECO:0000256" key="5">
    <source>
        <dbReference type="ARBA" id="ARBA00023027"/>
    </source>
</evidence>
<dbReference type="EMBL" id="JBHLTR010000058">
    <property type="protein sequence ID" value="MFC0561415.1"/>
    <property type="molecule type" value="Genomic_DNA"/>
</dbReference>
<keyword evidence="8" id="KW-1185">Reference proteome</keyword>
<dbReference type="Gene3D" id="3.50.50.60">
    <property type="entry name" value="FAD/NAD(P)-binding domain"/>
    <property type="match status" value="2"/>
</dbReference>
<keyword evidence="2" id="KW-0732">Signal</keyword>
<keyword evidence="3" id="KW-0274">FAD</keyword>
<reference evidence="7 8" key="1">
    <citation type="submission" date="2024-09" db="EMBL/GenBank/DDBJ databases">
        <authorList>
            <person name="Sun Q."/>
            <person name="Mori K."/>
        </authorList>
    </citation>
    <scope>NUCLEOTIDE SEQUENCE [LARGE SCALE GENOMIC DNA]</scope>
    <source>
        <strain evidence="7 8">NCAIM B.02301</strain>
    </source>
</reference>
<feature type="domain" description="Amine oxidase" evidence="6">
    <location>
        <begin position="18"/>
        <end position="485"/>
    </location>
</feature>
<keyword evidence="1" id="KW-0285">Flavoprotein</keyword>
<dbReference type="InterPro" id="IPR052206">
    <property type="entry name" value="Retinol_saturase"/>
</dbReference>
<evidence type="ECO:0000256" key="3">
    <source>
        <dbReference type="ARBA" id="ARBA00022827"/>
    </source>
</evidence>
<evidence type="ECO:0000256" key="2">
    <source>
        <dbReference type="ARBA" id="ARBA00022729"/>
    </source>
</evidence>
<evidence type="ECO:0000256" key="4">
    <source>
        <dbReference type="ARBA" id="ARBA00022857"/>
    </source>
</evidence>
<keyword evidence="4" id="KW-0521">NADP</keyword>
<dbReference type="PANTHER" id="PTHR46091:SF3">
    <property type="entry name" value="AMINE OXIDASE DOMAIN-CONTAINING PROTEIN"/>
    <property type="match status" value="1"/>
</dbReference>
<dbReference type="PANTHER" id="PTHR46091">
    <property type="entry name" value="BLR7054 PROTEIN"/>
    <property type="match status" value="1"/>
</dbReference>
<evidence type="ECO:0000256" key="1">
    <source>
        <dbReference type="ARBA" id="ARBA00022630"/>
    </source>
</evidence>
<dbReference type="Proteomes" id="UP001589833">
    <property type="component" value="Unassembled WGS sequence"/>
</dbReference>
<protein>
    <submittedName>
        <fullName evidence="7">Phytoene desaturase family protein</fullName>
    </submittedName>
</protein>
<dbReference type="Pfam" id="PF01593">
    <property type="entry name" value="Amino_oxidase"/>
    <property type="match status" value="1"/>
</dbReference>
<dbReference type="RefSeq" id="WP_273847862.1">
    <property type="nucleotide sequence ID" value="NZ_JAQQWT010000038.1"/>
</dbReference>
<accession>A0ABV6NKW0</accession>
<sequence>MIKKDGQSYDVIIIGGGLSGLTAAALLTQKHLKVLVLEQHYYLGGCAHTFKRKNYVFDTAIHVIGGAEDGGEVHNLYNQLGIRDQIEFLAVDPLINLCIDKDYYPIPANLQELGTLMCKWFPTDSEAITTVLDEILYMGSLKGNFQFEDLKKINELERVSYKDYLSNRFNHPHCEKILSSLILFAGSSIDELSTFKMMNIMASYHGGGFYPKGSSQQLSICLRDYILKNGGDVQTKRTIKSIDVKGNQVKGVIDHKGNYYKTQSVISSANYTVTMNMVNNETVKQKELTKRQLKKLKPSNSAVILFTVIKNEDLPEPLSHETVLFSEENIYSEENMLFNPQKMDGIPVISISCPSLSDLNLAPEGYSIVTFMSLCNAETVESIRNDKGKDYILEFYLNVLEQKIPELRNKLVYHEFSTPSTIKKFTFNPEGAVYGWKKTVNQQGMATIGSKVSIDGVYFTGHWSQDAHGAYGVMRSGRKTAENVLNSKRQIGVNI</sequence>
<dbReference type="SUPFAM" id="SSF51905">
    <property type="entry name" value="FAD/NAD(P)-binding domain"/>
    <property type="match status" value="1"/>
</dbReference>
<dbReference type="InterPro" id="IPR036188">
    <property type="entry name" value="FAD/NAD-bd_sf"/>
</dbReference>
<keyword evidence="5" id="KW-0520">NAD</keyword>
<organism evidence="7 8">
    <name type="scientific">Halalkalibacter alkalisediminis</name>
    <dbReference type="NCBI Taxonomy" id="935616"/>
    <lineage>
        <taxon>Bacteria</taxon>
        <taxon>Bacillati</taxon>
        <taxon>Bacillota</taxon>
        <taxon>Bacilli</taxon>
        <taxon>Bacillales</taxon>
        <taxon>Bacillaceae</taxon>
        <taxon>Halalkalibacter</taxon>
    </lineage>
</organism>
<proteinExistence type="predicted"/>
<dbReference type="InterPro" id="IPR002937">
    <property type="entry name" value="Amino_oxidase"/>
</dbReference>
<gene>
    <name evidence="7" type="ORF">ACFFH4_21065</name>
</gene>
<evidence type="ECO:0000313" key="8">
    <source>
        <dbReference type="Proteomes" id="UP001589833"/>
    </source>
</evidence>
<name>A0ABV6NKW0_9BACI</name>
<evidence type="ECO:0000259" key="6">
    <source>
        <dbReference type="Pfam" id="PF01593"/>
    </source>
</evidence>